<dbReference type="SUPFAM" id="SSF52540">
    <property type="entry name" value="P-loop containing nucleoside triphosphate hydrolases"/>
    <property type="match status" value="2"/>
</dbReference>
<dbReference type="InterPro" id="IPR017871">
    <property type="entry name" value="ABC_transporter-like_CS"/>
</dbReference>
<dbReference type="GO" id="GO:0016887">
    <property type="term" value="F:ATP hydrolysis activity"/>
    <property type="evidence" value="ECO:0007669"/>
    <property type="project" value="InterPro"/>
</dbReference>
<organism evidence="6 7">
    <name type="scientific">Candidatus Reconcilbacillus cellulovorans</name>
    <dbReference type="NCBI Taxonomy" id="1906605"/>
    <lineage>
        <taxon>Bacteria</taxon>
        <taxon>Bacillati</taxon>
        <taxon>Bacillota</taxon>
        <taxon>Bacilli</taxon>
        <taxon>Bacillales</taxon>
        <taxon>Paenibacillaceae</taxon>
        <taxon>Candidatus Reconcilbacillus</taxon>
    </lineage>
</organism>
<dbReference type="CDD" id="cd03216">
    <property type="entry name" value="ABC_Carb_Monos_I"/>
    <property type="match status" value="1"/>
</dbReference>
<evidence type="ECO:0000256" key="2">
    <source>
        <dbReference type="ARBA" id="ARBA00022737"/>
    </source>
</evidence>
<evidence type="ECO:0000256" key="1">
    <source>
        <dbReference type="ARBA" id="ARBA00022448"/>
    </source>
</evidence>
<keyword evidence="3" id="KW-0547">Nucleotide-binding</keyword>
<protein>
    <recommendedName>
        <fullName evidence="5">ABC transporter domain-containing protein</fullName>
    </recommendedName>
</protein>
<dbReference type="InterPro" id="IPR050107">
    <property type="entry name" value="ABC_carbohydrate_import_ATPase"/>
</dbReference>
<dbReference type="CDD" id="cd03215">
    <property type="entry name" value="ABC_Carb_Monos_II"/>
    <property type="match status" value="1"/>
</dbReference>
<dbReference type="PROSITE" id="PS00211">
    <property type="entry name" value="ABC_TRANSPORTER_1"/>
    <property type="match status" value="1"/>
</dbReference>
<dbReference type="GO" id="GO:0005524">
    <property type="term" value="F:ATP binding"/>
    <property type="evidence" value="ECO:0007669"/>
    <property type="project" value="UniProtKB-KW"/>
</dbReference>
<dbReference type="InterPro" id="IPR027417">
    <property type="entry name" value="P-loop_NTPase"/>
</dbReference>
<evidence type="ECO:0000256" key="3">
    <source>
        <dbReference type="ARBA" id="ARBA00022741"/>
    </source>
</evidence>
<dbReference type="PROSITE" id="PS50893">
    <property type="entry name" value="ABC_TRANSPORTER_2"/>
    <property type="match status" value="2"/>
</dbReference>
<evidence type="ECO:0000313" key="7">
    <source>
        <dbReference type="Proteomes" id="UP000243688"/>
    </source>
</evidence>
<name>A0A2A6DY33_9BACL</name>
<dbReference type="Pfam" id="PF00005">
    <property type="entry name" value="ABC_tran"/>
    <property type="match status" value="2"/>
</dbReference>
<dbReference type="EMBL" id="MOXJ01000032">
    <property type="protein sequence ID" value="PDO09664.1"/>
    <property type="molecule type" value="Genomic_DNA"/>
</dbReference>
<dbReference type="InterPro" id="IPR003593">
    <property type="entry name" value="AAA+_ATPase"/>
</dbReference>
<proteinExistence type="predicted"/>
<dbReference type="Proteomes" id="UP000243688">
    <property type="component" value="Unassembled WGS sequence"/>
</dbReference>
<reference evidence="6 7" key="1">
    <citation type="submission" date="2016-12" db="EMBL/GenBank/DDBJ databases">
        <title>Candidatus Reconcilibacillus cellulovorans genome.</title>
        <authorList>
            <person name="Kolinko S."/>
            <person name="Wu Y.-W."/>
            <person name="Tachea F."/>
            <person name="Denzel E."/>
            <person name="Hiras J."/>
            <person name="Baecker N."/>
            <person name="Chan L.J."/>
            <person name="Eichorst S.A."/>
            <person name="Frey D."/>
            <person name="Adams P.D."/>
            <person name="Pray T."/>
            <person name="Tanjore D."/>
            <person name="Petzold C.J."/>
            <person name="Gladden J.M."/>
            <person name="Simmons B.A."/>
            <person name="Singer S.W."/>
        </authorList>
    </citation>
    <scope>NUCLEOTIDE SEQUENCE [LARGE SCALE GENOMIC DNA]</scope>
    <source>
        <strain evidence="6">JTherm</strain>
    </source>
</reference>
<feature type="domain" description="ABC transporter" evidence="5">
    <location>
        <begin position="276"/>
        <end position="518"/>
    </location>
</feature>
<dbReference type="SMART" id="SM00382">
    <property type="entry name" value="AAA"/>
    <property type="match status" value="1"/>
</dbReference>
<comment type="caution">
    <text evidence="6">The sequence shown here is derived from an EMBL/GenBank/DDBJ whole genome shotgun (WGS) entry which is preliminary data.</text>
</comment>
<gene>
    <name evidence="6" type="ORF">BLM47_11455</name>
</gene>
<dbReference type="InterPro" id="IPR003439">
    <property type="entry name" value="ABC_transporter-like_ATP-bd"/>
</dbReference>
<evidence type="ECO:0000256" key="4">
    <source>
        <dbReference type="ARBA" id="ARBA00022840"/>
    </source>
</evidence>
<dbReference type="Gene3D" id="3.40.50.300">
    <property type="entry name" value="P-loop containing nucleotide triphosphate hydrolases"/>
    <property type="match status" value="2"/>
</dbReference>
<keyword evidence="1" id="KW-0813">Transport</keyword>
<accession>A0A2A6DY33</accession>
<feature type="domain" description="ABC transporter" evidence="5">
    <location>
        <begin position="11"/>
        <end position="246"/>
    </location>
</feature>
<evidence type="ECO:0000259" key="5">
    <source>
        <dbReference type="PROSITE" id="PS50893"/>
    </source>
</evidence>
<dbReference type="AlphaFoldDB" id="A0A2A6DY33"/>
<dbReference type="PANTHER" id="PTHR43790">
    <property type="entry name" value="CARBOHYDRATE TRANSPORT ATP-BINDING PROTEIN MG119-RELATED"/>
    <property type="match status" value="1"/>
</dbReference>
<evidence type="ECO:0000313" key="6">
    <source>
        <dbReference type="EMBL" id="PDO09664.1"/>
    </source>
</evidence>
<sequence length="520" mass="57745">MQTVTRNRPFLEIKGLTKRFGDLVANDRVDITVNEGEIHAVLGENGAGKSTLMKMLSGVYKPDSGTVLLDGVPVRLYPPSRAKAAGIRMVFQDFRLVPALTVLENVALAVGRGLGPLQTRKIRRTILEISEKYRLQVDPDEEVWKLDLGERQRVEIVKVLASGHPRLIVFDEPTSVLTWHETEGFLQLLRELRDDGYAVLLVTHKIAEVMACADRVTVLRAGKVTFTADRNEGFDEAALIRHMIREEVTASFDTRTTVDHSETEKRNHPARKAAVLSAVRLDIRDDHGRIILRNASLDLCEGEIVGIAGIAGNGQRELAEALVGLRQPVRGRILLQGKDLTGRPTADYLRAGIGYLSEDPMRDSLVPGFSVLEHMALGGMEIIRRGMGIHWAAMRSIFQESDEVKRLAVADADRRADRLSGGNIQRLMLARVFMSRPRVIIASYPSRGLDIGTTARIQKMLRQAADRGAAILLISEELGELFRLSDRLHVLHGGLLFGPYRTAETNFEHIGTVMLRGESE</sequence>
<dbReference type="PANTHER" id="PTHR43790:SF9">
    <property type="entry name" value="GALACTOFURANOSE TRANSPORTER ATP-BINDING PROTEIN YTFR"/>
    <property type="match status" value="1"/>
</dbReference>
<keyword evidence="4" id="KW-0067">ATP-binding</keyword>
<keyword evidence="2" id="KW-0677">Repeat</keyword>